<dbReference type="KEGG" id="dpx:DAPPUDRAFT_230549"/>
<dbReference type="SUPFAM" id="SSF46938">
    <property type="entry name" value="CRAL/TRIO N-terminal domain"/>
    <property type="match status" value="1"/>
</dbReference>
<sequence length="393" mass="45110">MDLNQFSDSQKAILKQFREAVKDCQLPDSDDSYLVRWLVARGFDIPKAEKMLRTTLEWRRQHRIDHIREEFNPPEVLQKYFSAGLVGRDKLHNPMWVVRYGRSDMKGILRSTRKKDYVMYVVYLVESSIARVNADLDKYKRNADAVVQSTIIFDMEGFSMQHVTNKQAMDSAVKIIQVYEANYPELLYRVFIVNAPKIFSILFNMIKPFLHERTRSKIQIFSHDAKQWKAAILADVIAEELPVSYGGTLTDPDGNPNCITMVNMGGEVPKSYHFSGKPDTANKKSLSISSGSKEHLEFKVDQVGAILKWDFHSEDSDIAFAVYRKQGGELIPVVPHERVDCDMAAEEGEIHCEETGVYVVEFDNHYSYLRSKKVWYSISVESASARNLTTIDL</sequence>
<dbReference type="GO" id="GO:0005737">
    <property type="term" value="C:cytoplasm"/>
    <property type="evidence" value="ECO:0000318"/>
    <property type="project" value="GO_Central"/>
</dbReference>
<accession>E9G4V3</accession>
<proteinExistence type="predicted"/>
<dbReference type="SUPFAM" id="SSF52087">
    <property type="entry name" value="CRAL/TRIO domain"/>
    <property type="match status" value="1"/>
</dbReference>
<dbReference type="EMBL" id="GL732532">
    <property type="protein sequence ID" value="EFX85365.1"/>
    <property type="molecule type" value="Genomic_DNA"/>
</dbReference>
<dbReference type="SMART" id="SM01100">
    <property type="entry name" value="CRAL_TRIO_N"/>
    <property type="match status" value="1"/>
</dbReference>
<organism evidence="3 4">
    <name type="scientific">Daphnia pulex</name>
    <name type="common">Water flea</name>
    <dbReference type="NCBI Taxonomy" id="6669"/>
    <lineage>
        <taxon>Eukaryota</taxon>
        <taxon>Metazoa</taxon>
        <taxon>Ecdysozoa</taxon>
        <taxon>Arthropoda</taxon>
        <taxon>Crustacea</taxon>
        <taxon>Branchiopoda</taxon>
        <taxon>Diplostraca</taxon>
        <taxon>Cladocera</taxon>
        <taxon>Anomopoda</taxon>
        <taxon>Daphniidae</taxon>
        <taxon>Daphnia</taxon>
    </lineage>
</organism>
<dbReference type="Pfam" id="PF00650">
    <property type="entry name" value="CRAL_TRIO"/>
    <property type="match status" value="1"/>
</dbReference>
<dbReference type="Gene3D" id="2.60.120.680">
    <property type="entry name" value="GOLD domain"/>
    <property type="match status" value="1"/>
</dbReference>
<dbReference type="PANTHER" id="PTHR23324">
    <property type="entry name" value="SEC14 RELATED PROTEIN"/>
    <property type="match status" value="1"/>
</dbReference>
<dbReference type="PROSITE" id="PS50866">
    <property type="entry name" value="GOLD"/>
    <property type="match status" value="1"/>
</dbReference>
<keyword evidence="4" id="KW-1185">Reference proteome</keyword>
<dbReference type="InterPro" id="IPR001251">
    <property type="entry name" value="CRAL-TRIO_dom"/>
</dbReference>
<dbReference type="OrthoDB" id="1434354at2759"/>
<dbReference type="PANTHER" id="PTHR23324:SF83">
    <property type="entry name" value="SEC14-LIKE PROTEIN 2"/>
    <property type="match status" value="1"/>
</dbReference>
<dbReference type="eggNOG" id="KOG1471">
    <property type="taxonomic scope" value="Eukaryota"/>
</dbReference>
<dbReference type="InterPro" id="IPR036598">
    <property type="entry name" value="GOLD_dom_sf"/>
</dbReference>
<feature type="domain" description="GOLD" evidence="2">
    <location>
        <begin position="279"/>
        <end position="380"/>
    </location>
</feature>
<protein>
    <recommendedName>
        <fullName evidence="5">CRAL-TRIO domain-containing protein</fullName>
    </recommendedName>
</protein>
<dbReference type="InterPro" id="IPR036273">
    <property type="entry name" value="CRAL/TRIO_N_dom_sf"/>
</dbReference>
<dbReference type="Gene3D" id="3.40.525.10">
    <property type="entry name" value="CRAL-TRIO lipid binding domain"/>
    <property type="match status" value="1"/>
</dbReference>
<dbReference type="PhylomeDB" id="E9G4V3"/>
<dbReference type="InterPro" id="IPR011074">
    <property type="entry name" value="CRAL/TRIO_N_dom"/>
</dbReference>
<dbReference type="AlphaFoldDB" id="E9G4V3"/>
<dbReference type="InterPro" id="IPR036865">
    <property type="entry name" value="CRAL-TRIO_dom_sf"/>
</dbReference>
<dbReference type="InterPro" id="IPR051064">
    <property type="entry name" value="SEC14/CRAL-TRIO_domain"/>
</dbReference>
<dbReference type="OMA" id="WAFSTVW"/>
<gene>
    <name evidence="3" type="ORF">DAPPUDRAFT_230549</name>
</gene>
<dbReference type="SMART" id="SM00516">
    <property type="entry name" value="SEC14"/>
    <property type="match status" value="1"/>
</dbReference>
<evidence type="ECO:0008006" key="5">
    <source>
        <dbReference type="Google" id="ProtNLM"/>
    </source>
</evidence>
<dbReference type="Proteomes" id="UP000000305">
    <property type="component" value="Unassembled WGS sequence"/>
</dbReference>
<evidence type="ECO:0000259" key="1">
    <source>
        <dbReference type="PROSITE" id="PS50191"/>
    </source>
</evidence>
<dbReference type="HOGENOM" id="CLU_014001_2_1_1"/>
<dbReference type="PROSITE" id="PS50191">
    <property type="entry name" value="CRAL_TRIO"/>
    <property type="match status" value="1"/>
</dbReference>
<evidence type="ECO:0000313" key="4">
    <source>
        <dbReference type="Proteomes" id="UP000000305"/>
    </source>
</evidence>
<dbReference type="SUPFAM" id="SSF101576">
    <property type="entry name" value="Supernatant protein factor (SPF), C-terminal domain"/>
    <property type="match status" value="1"/>
</dbReference>
<evidence type="ECO:0000259" key="2">
    <source>
        <dbReference type="PROSITE" id="PS50866"/>
    </source>
</evidence>
<dbReference type="FunCoup" id="E9G4V3">
    <property type="interactions" value="195"/>
</dbReference>
<reference evidence="3 4" key="1">
    <citation type="journal article" date="2011" name="Science">
        <title>The ecoresponsive genome of Daphnia pulex.</title>
        <authorList>
            <person name="Colbourne J.K."/>
            <person name="Pfrender M.E."/>
            <person name="Gilbert D."/>
            <person name="Thomas W.K."/>
            <person name="Tucker A."/>
            <person name="Oakley T.H."/>
            <person name="Tokishita S."/>
            <person name="Aerts A."/>
            <person name="Arnold G.J."/>
            <person name="Basu M.K."/>
            <person name="Bauer D.J."/>
            <person name="Caceres C.E."/>
            <person name="Carmel L."/>
            <person name="Casola C."/>
            <person name="Choi J.H."/>
            <person name="Detter J.C."/>
            <person name="Dong Q."/>
            <person name="Dusheyko S."/>
            <person name="Eads B.D."/>
            <person name="Frohlich T."/>
            <person name="Geiler-Samerotte K.A."/>
            <person name="Gerlach D."/>
            <person name="Hatcher P."/>
            <person name="Jogdeo S."/>
            <person name="Krijgsveld J."/>
            <person name="Kriventseva E.V."/>
            <person name="Kultz D."/>
            <person name="Laforsch C."/>
            <person name="Lindquist E."/>
            <person name="Lopez J."/>
            <person name="Manak J.R."/>
            <person name="Muller J."/>
            <person name="Pangilinan J."/>
            <person name="Patwardhan R.P."/>
            <person name="Pitluck S."/>
            <person name="Pritham E.J."/>
            <person name="Rechtsteiner A."/>
            <person name="Rho M."/>
            <person name="Rogozin I.B."/>
            <person name="Sakarya O."/>
            <person name="Salamov A."/>
            <person name="Schaack S."/>
            <person name="Shapiro H."/>
            <person name="Shiga Y."/>
            <person name="Skalitzky C."/>
            <person name="Smith Z."/>
            <person name="Souvorov A."/>
            <person name="Sung W."/>
            <person name="Tang Z."/>
            <person name="Tsuchiya D."/>
            <person name="Tu H."/>
            <person name="Vos H."/>
            <person name="Wang M."/>
            <person name="Wolf Y.I."/>
            <person name="Yamagata H."/>
            <person name="Yamada T."/>
            <person name="Ye Y."/>
            <person name="Shaw J.R."/>
            <person name="Andrews J."/>
            <person name="Crease T.J."/>
            <person name="Tang H."/>
            <person name="Lucas S.M."/>
            <person name="Robertson H.M."/>
            <person name="Bork P."/>
            <person name="Koonin E.V."/>
            <person name="Zdobnov E.M."/>
            <person name="Grigoriev I.V."/>
            <person name="Lynch M."/>
            <person name="Boore J.L."/>
        </authorList>
    </citation>
    <scope>NUCLEOTIDE SEQUENCE [LARGE SCALE GENOMIC DNA]</scope>
</reference>
<dbReference type="CDD" id="cd00170">
    <property type="entry name" value="SEC14"/>
    <property type="match status" value="1"/>
</dbReference>
<dbReference type="InterPro" id="IPR009038">
    <property type="entry name" value="GOLD_dom"/>
</dbReference>
<dbReference type="InParanoid" id="E9G4V3"/>
<name>E9G4V3_DAPPU</name>
<evidence type="ECO:0000313" key="3">
    <source>
        <dbReference type="EMBL" id="EFX85365.1"/>
    </source>
</evidence>
<feature type="domain" description="CRAL-TRIO" evidence="1">
    <location>
        <begin position="73"/>
        <end position="253"/>
    </location>
</feature>